<accession>A0A2A5WUZ6</accession>
<name>A0A2A5WUZ6_9GAMM</name>
<reference evidence="2 3" key="1">
    <citation type="submission" date="2017-08" db="EMBL/GenBank/DDBJ databases">
        <title>Fine stratification of microbial communities through a metagenomic profile of the photic zone.</title>
        <authorList>
            <person name="Haro-Moreno J.M."/>
            <person name="Lopez-Perez M."/>
            <person name="De La Torre J."/>
            <person name="Picazo A."/>
            <person name="Camacho A."/>
            <person name="Rodriguez-Valera F."/>
        </authorList>
    </citation>
    <scope>NUCLEOTIDE SEQUENCE [LARGE SCALE GENOMIC DNA]</scope>
    <source>
        <strain evidence="2">MED-G24</strain>
    </source>
</reference>
<proteinExistence type="predicted"/>
<dbReference type="AlphaFoldDB" id="A0A2A5WUZ6"/>
<gene>
    <name evidence="2" type="ORF">CNE99_03860</name>
</gene>
<evidence type="ECO:0000313" key="3">
    <source>
        <dbReference type="Proteomes" id="UP000219327"/>
    </source>
</evidence>
<dbReference type="EMBL" id="NTKD01000013">
    <property type="protein sequence ID" value="PDH40309.1"/>
    <property type="molecule type" value="Genomic_DNA"/>
</dbReference>
<dbReference type="Proteomes" id="UP000219327">
    <property type="component" value="Unassembled WGS sequence"/>
</dbReference>
<keyword evidence="1" id="KW-0732">Signal</keyword>
<feature type="chain" id="PRO_5012856885" evidence="1">
    <location>
        <begin position="23"/>
        <end position="108"/>
    </location>
</feature>
<evidence type="ECO:0000256" key="1">
    <source>
        <dbReference type="SAM" id="SignalP"/>
    </source>
</evidence>
<protein>
    <submittedName>
        <fullName evidence="2">Uncharacterized protein</fullName>
    </submittedName>
</protein>
<feature type="signal peptide" evidence="1">
    <location>
        <begin position="1"/>
        <end position="22"/>
    </location>
</feature>
<comment type="caution">
    <text evidence="2">The sequence shown here is derived from an EMBL/GenBank/DDBJ whole genome shotgun (WGS) entry which is preliminary data.</text>
</comment>
<evidence type="ECO:0000313" key="2">
    <source>
        <dbReference type="EMBL" id="PDH40309.1"/>
    </source>
</evidence>
<organism evidence="2 3">
    <name type="scientific">OM182 bacterium MED-G24</name>
    <dbReference type="NCBI Taxonomy" id="1986255"/>
    <lineage>
        <taxon>Bacteria</taxon>
        <taxon>Pseudomonadati</taxon>
        <taxon>Pseudomonadota</taxon>
        <taxon>Gammaproteobacteria</taxon>
        <taxon>OMG group</taxon>
        <taxon>OM182 clade</taxon>
    </lineage>
</organism>
<sequence length="108" mass="11569">MNALSRLLVVWLLLMMSASTSGAVVRDVKVVGLFTNAAVLEIEGEQELLNAGDAHEGVQLVTASRRCVSGRRAGHCPCPKKSVVASEHLQSRRFALERMLVVSIGLVG</sequence>